<dbReference type="InParanoid" id="B4IZ53"/>
<name>B4IZ53_DROGR</name>
<dbReference type="FunCoup" id="B4IZ53">
    <property type="interactions" value="2"/>
</dbReference>
<protein>
    <submittedName>
        <fullName evidence="2">GH15782</fullName>
    </submittedName>
</protein>
<evidence type="ECO:0000313" key="3">
    <source>
        <dbReference type="Proteomes" id="UP000001070"/>
    </source>
</evidence>
<dbReference type="STRING" id="7222.B4IZ53"/>
<dbReference type="InterPro" id="IPR042241">
    <property type="entry name" value="GCP_C_sf"/>
</dbReference>
<proteinExistence type="predicted"/>
<dbReference type="Proteomes" id="UP000001070">
    <property type="component" value="Unassembled WGS sequence"/>
</dbReference>
<evidence type="ECO:0000256" key="1">
    <source>
        <dbReference type="SAM" id="MobiDB-lite"/>
    </source>
</evidence>
<dbReference type="PhylomeDB" id="B4IZ53"/>
<dbReference type="eggNOG" id="KOG4344">
    <property type="taxonomic scope" value="Eukaryota"/>
</dbReference>
<dbReference type="OMA" id="KCKAIGC"/>
<reference evidence="2 3" key="1">
    <citation type="journal article" date="2007" name="Nature">
        <title>Evolution of genes and genomes on the Drosophila phylogeny.</title>
        <authorList>
            <consortium name="Drosophila 12 Genomes Consortium"/>
            <person name="Clark A.G."/>
            <person name="Eisen M.B."/>
            <person name="Smith D.R."/>
            <person name="Bergman C.M."/>
            <person name="Oliver B."/>
            <person name="Markow T.A."/>
            <person name="Kaufman T.C."/>
            <person name="Kellis M."/>
            <person name="Gelbart W."/>
            <person name="Iyer V.N."/>
            <person name="Pollard D.A."/>
            <person name="Sackton T.B."/>
            <person name="Larracuente A.M."/>
            <person name="Singh N.D."/>
            <person name="Abad J.P."/>
            <person name="Abt D.N."/>
            <person name="Adryan B."/>
            <person name="Aguade M."/>
            <person name="Akashi H."/>
            <person name="Anderson W.W."/>
            <person name="Aquadro C.F."/>
            <person name="Ardell D.H."/>
            <person name="Arguello R."/>
            <person name="Artieri C.G."/>
            <person name="Barbash D.A."/>
            <person name="Barker D."/>
            <person name="Barsanti P."/>
            <person name="Batterham P."/>
            <person name="Batzoglou S."/>
            <person name="Begun D."/>
            <person name="Bhutkar A."/>
            <person name="Blanco E."/>
            <person name="Bosak S.A."/>
            <person name="Bradley R.K."/>
            <person name="Brand A.D."/>
            <person name="Brent M.R."/>
            <person name="Brooks A.N."/>
            <person name="Brown R.H."/>
            <person name="Butlin R.K."/>
            <person name="Caggese C."/>
            <person name="Calvi B.R."/>
            <person name="Bernardo de Carvalho A."/>
            <person name="Caspi A."/>
            <person name="Castrezana S."/>
            <person name="Celniker S.E."/>
            <person name="Chang J.L."/>
            <person name="Chapple C."/>
            <person name="Chatterji S."/>
            <person name="Chinwalla A."/>
            <person name="Civetta A."/>
            <person name="Clifton S.W."/>
            <person name="Comeron J.M."/>
            <person name="Costello J.C."/>
            <person name="Coyne J.A."/>
            <person name="Daub J."/>
            <person name="David R.G."/>
            <person name="Delcher A.L."/>
            <person name="Delehaunty K."/>
            <person name="Do C.B."/>
            <person name="Ebling H."/>
            <person name="Edwards K."/>
            <person name="Eickbush T."/>
            <person name="Evans J.D."/>
            <person name="Filipski A."/>
            <person name="Findeiss S."/>
            <person name="Freyhult E."/>
            <person name="Fulton L."/>
            <person name="Fulton R."/>
            <person name="Garcia A.C."/>
            <person name="Gardiner A."/>
            <person name="Garfield D.A."/>
            <person name="Garvin B.E."/>
            <person name="Gibson G."/>
            <person name="Gilbert D."/>
            <person name="Gnerre S."/>
            <person name="Godfrey J."/>
            <person name="Good R."/>
            <person name="Gotea V."/>
            <person name="Gravely B."/>
            <person name="Greenberg A.J."/>
            <person name="Griffiths-Jones S."/>
            <person name="Gross S."/>
            <person name="Guigo R."/>
            <person name="Gustafson E.A."/>
            <person name="Haerty W."/>
            <person name="Hahn M.W."/>
            <person name="Halligan D.L."/>
            <person name="Halpern A.L."/>
            <person name="Halter G.M."/>
            <person name="Han M.V."/>
            <person name="Heger A."/>
            <person name="Hillier L."/>
            <person name="Hinrichs A.S."/>
            <person name="Holmes I."/>
            <person name="Hoskins R.A."/>
            <person name="Hubisz M.J."/>
            <person name="Hultmark D."/>
            <person name="Huntley M.A."/>
            <person name="Jaffe D.B."/>
            <person name="Jagadeeshan S."/>
            <person name="Jeck W.R."/>
            <person name="Johnson J."/>
            <person name="Jones C.D."/>
            <person name="Jordan W.C."/>
            <person name="Karpen G.H."/>
            <person name="Kataoka E."/>
            <person name="Keightley P.D."/>
            <person name="Kheradpour P."/>
            <person name="Kirkness E.F."/>
            <person name="Koerich L.B."/>
            <person name="Kristiansen K."/>
            <person name="Kudrna D."/>
            <person name="Kulathinal R.J."/>
            <person name="Kumar S."/>
            <person name="Kwok R."/>
            <person name="Lander E."/>
            <person name="Langley C.H."/>
            <person name="Lapoint R."/>
            <person name="Lazzaro B.P."/>
            <person name="Lee S.J."/>
            <person name="Levesque L."/>
            <person name="Li R."/>
            <person name="Lin C.F."/>
            <person name="Lin M.F."/>
            <person name="Lindblad-Toh K."/>
            <person name="Llopart A."/>
            <person name="Long M."/>
            <person name="Low L."/>
            <person name="Lozovsky E."/>
            <person name="Lu J."/>
            <person name="Luo M."/>
            <person name="Machado C.A."/>
            <person name="Makalowski W."/>
            <person name="Marzo M."/>
            <person name="Matsuda M."/>
            <person name="Matzkin L."/>
            <person name="McAllister B."/>
            <person name="McBride C.S."/>
            <person name="McKernan B."/>
            <person name="McKernan K."/>
            <person name="Mendez-Lago M."/>
            <person name="Minx P."/>
            <person name="Mollenhauer M.U."/>
            <person name="Montooth K."/>
            <person name="Mount S.M."/>
            <person name="Mu X."/>
            <person name="Myers E."/>
            <person name="Negre B."/>
            <person name="Newfeld S."/>
            <person name="Nielsen R."/>
            <person name="Noor M.A."/>
            <person name="O'Grady P."/>
            <person name="Pachter L."/>
            <person name="Papaceit M."/>
            <person name="Parisi M.J."/>
            <person name="Parisi M."/>
            <person name="Parts L."/>
            <person name="Pedersen J.S."/>
            <person name="Pesole G."/>
            <person name="Phillippy A.M."/>
            <person name="Ponting C.P."/>
            <person name="Pop M."/>
            <person name="Porcelli D."/>
            <person name="Powell J.R."/>
            <person name="Prohaska S."/>
            <person name="Pruitt K."/>
            <person name="Puig M."/>
            <person name="Quesneville H."/>
            <person name="Ram K.R."/>
            <person name="Rand D."/>
            <person name="Rasmussen M.D."/>
            <person name="Reed L.K."/>
            <person name="Reenan R."/>
            <person name="Reily A."/>
            <person name="Remington K.A."/>
            <person name="Rieger T.T."/>
            <person name="Ritchie M.G."/>
            <person name="Robin C."/>
            <person name="Rogers Y.H."/>
            <person name="Rohde C."/>
            <person name="Rozas J."/>
            <person name="Rubenfield M.J."/>
            <person name="Ruiz A."/>
            <person name="Russo S."/>
            <person name="Salzberg S.L."/>
            <person name="Sanchez-Gracia A."/>
            <person name="Saranga D.J."/>
            <person name="Sato H."/>
            <person name="Schaeffer S.W."/>
            <person name="Schatz M.C."/>
            <person name="Schlenke T."/>
            <person name="Schwartz R."/>
            <person name="Segarra C."/>
            <person name="Singh R.S."/>
            <person name="Sirot L."/>
            <person name="Sirota M."/>
            <person name="Sisneros N.B."/>
            <person name="Smith C.D."/>
            <person name="Smith T.F."/>
            <person name="Spieth J."/>
            <person name="Stage D.E."/>
            <person name="Stark A."/>
            <person name="Stephan W."/>
            <person name="Strausberg R.L."/>
            <person name="Strempel S."/>
            <person name="Sturgill D."/>
            <person name="Sutton G."/>
            <person name="Sutton G.G."/>
            <person name="Tao W."/>
            <person name="Teichmann S."/>
            <person name="Tobari Y.N."/>
            <person name="Tomimura Y."/>
            <person name="Tsolas J.M."/>
            <person name="Valente V.L."/>
            <person name="Venter E."/>
            <person name="Venter J.C."/>
            <person name="Vicario S."/>
            <person name="Vieira F.G."/>
            <person name="Vilella A.J."/>
            <person name="Villasante A."/>
            <person name="Walenz B."/>
            <person name="Wang J."/>
            <person name="Wasserman M."/>
            <person name="Watts T."/>
            <person name="Wilson D."/>
            <person name="Wilson R.K."/>
            <person name="Wing R.A."/>
            <person name="Wolfner M.F."/>
            <person name="Wong A."/>
            <person name="Wong G.K."/>
            <person name="Wu C.I."/>
            <person name="Wu G."/>
            <person name="Yamamoto D."/>
            <person name="Yang H.P."/>
            <person name="Yang S.P."/>
            <person name="Yorke J.A."/>
            <person name="Yoshida K."/>
            <person name="Zdobnov E."/>
            <person name="Zhang P."/>
            <person name="Zhang Y."/>
            <person name="Zimin A.V."/>
            <person name="Baldwin J."/>
            <person name="Abdouelleil A."/>
            <person name="Abdulkadir J."/>
            <person name="Abebe A."/>
            <person name="Abera B."/>
            <person name="Abreu J."/>
            <person name="Acer S.C."/>
            <person name="Aftuck L."/>
            <person name="Alexander A."/>
            <person name="An P."/>
            <person name="Anderson E."/>
            <person name="Anderson S."/>
            <person name="Arachi H."/>
            <person name="Azer M."/>
            <person name="Bachantsang P."/>
            <person name="Barry A."/>
            <person name="Bayul T."/>
            <person name="Berlin A."/>
            <person name="Bessette D."/>
            <person name="Bloom T."/>
            <person name="Blye J."/>
            <person name="Boguslavskiy L."/>
            <person name="Bonnet C."/>
            <person name="Boukhgalter B."/>
            <person name="Bourzgui I."/>
            <person name="Brown A."/>
            <person name="Cahill P."/>
            <person name="Channer S."/>
            <person name="Cheshatsang Y."/>
            <person name="Chuda L."/>
            <person name="Citroen M."/>
            <person name="Collymore A."/>
            <person name="Cooke P."/>
            <person name="Costello M."/>
            <person name="D'Aco K."/>
            <person name="Daza R."/>
            <person name="De Haan G."/>
            <person name="DeGray S."/>
            <person name="DeMaso C."/>
            <person name="Dhargay N."/>
            <person name="Dooley K."/>
            <person name="Dooley E."/>
            <person name="Doricent M."/>
            <person name="Dorje P."/>
            <person name="Dorjee K."/>
            <person name="Dupes A."/>
            <person name="Elong R."/>
            <person name="Falk J."/>
            <person name="Farina A."/>
            <person name="Faro S."/>
            <person name="Ferguson D."/>
            <person name="Fisher S."/>
            <person name="Foley C.D."/>
            <person name="Franke A."/>
            <person name="Friedrich D."/>
            <person name="Gadbois L."/>
            <person name="Gearin G."/>
            <person name="Gearin C.R."/>
            <person name="Giannoukos G."/>
            <person name="Goode T."/>
            <person name="Graham J."/>
            <person name="Grandbois E."/>
            <person name="Grewal S."/>
            <person name="Gyaltsen K."/>
            <person name="Hafez N."/>
            <person name="Hagos B."/>
            <person name="Hall J."/>
            <person name="Henson C."/>
            <person name="Hollinger A."/>
            <person name="Honan T."/>
            <person name="Huard M.D."/>
            <person name="Hughes L."/>
            <person name="Hurhula B."/>
            <person name="Husby M.E."/>
            <person name="Kamat A."/>
            <person name="Kanga B."/>
            <person name="Kashin S."/>
            <person name="Khazanovich D."/>
            <person name="Kisner P."/>
            <person name="Lance K."/>
            <person name="Lara M."/>
            <person name="Lee W."/>
            <person name="Lennon N."/>
            <person name="Letendre F."/>
            <person name="LeVine R."/>
            <person name="Lipovsky A."/>
            <person name="Liu X."/>
            <person name="Liu J."/>
            <person name="Liu S."/>
            <person name="Lokyitsang T."/>
            <person name="Lokyitsang Y."/>
            <person name="Lubonja R."/>
            <person name="Lui A."/>
            <person name="MacDonald P."/>
            <person name="Magnisalis V."/>
            <person name="Maru K."/>
            <person name="Matthews C."/>
            <person name="McCusker W."/>
            <person name="McDonough S."/>
            <person name="Mehta T."/>
            <person name="Meldrim J."/>
            <person name="Meneus L."/>
            <person name="Mihai O."/>
            <person name="Mihalev A."/>
            <person name="Mihova T."/>
            <person name="Mittelman R."/>
            <person name="Mlenga V."/>
            <person name="Montmayeur A."/>
            <person name="Mulrain L."/>
            <person name="Navidi A."/>
            <person name="Naylor J."/>
            <person name="Negash T."/>
            <person name="Nguyen T."/>
            <person name="Nguyen N."/>
            <person name="Nicol R."/>
            <person name="Norbu C."/>
            <person name="Norbu N."/>
            <person name="Novod N."/>
            <person name="O'Neill B."/>
            <person name="Osman S."/>
            <person name="Markiewicz E."/>
            <person name="Oyono O.L."/>
            <person name="Patti C."/>
            <person name="Phunkhang P."/>
            <person name="Pierre F."/>
            <person name="Priest M."/>
            <person name="Raghuraman S."/>
            <person name="Rege F."/>
            <person name="Reyes R."/>
            <person name="Rise C."/>
            <person name="Rogov P."/>
            <person name="Ross K."/>
            <person name="Ryan E."/>
            <person name="Settipalli S."/>
            <person name="Shea T."/>
            <person name="Sherpa N."/>
            <person name="Shi L."/>
            <person name="Shih D."/>
            <person name="Sparrow T."/>
            <person name="Spaulding J."/>
            <person name="Stalker J."/>
            <person name="Stange-Thomann N."/>
            <person name="Stavropoulos S."/>
            <person name="Stone C."/>
            <person name="Strader C."/>
            <person name="Tesfaye S."/>
            <person name="Thomson T."/>
            <person name="Thoulutsang Y."/>
            <person name="Thoulutsang D."/>
            <person name="Topham K."/>
            <person name="Topping I."/>
            <person name="Tsamla T."/>
            <person name="Vassiliev H."/>
            <person name="Vo A."/>
            <person name="Wangchuk T."/>
            <person name="Wangdi T."/>
            <person name="Weiand M."/>
            <person name="Wilkinson J."/>
            <person name="Wilson A."/>
            <person name="Yadav S."/>
            <person name="Young G."/>
            <person name="Yu Q."/>
            <person name="Zembek L."/>
            <person name="Zhong D."/>
            <person name="Zimmer A."/>
            <person name="Zwirko Z."/>
            <person name="Jaffe D.B."/>
            <person name="Alvarez P."/>
            <person name="Brockman W."/>
            <person name="Butler J."/>
            <person name="Chin C."/>
            <person name="Gnerre S."/>
            <person name="Grabherr M."/>
            <person name="Kleber M."/>
            <person name="Mauceli E."/>
            <person name="MacCallum I."/>
        </authorList>
    </citation>
    <scope>NUCLEOTIDE SEQUENCE [LARGE SCALE GENOMIC DNA]</scope>
    <source>
        <strain evidence="3">Tucson 15287-2541.00</strain>
    </source>
</reference>
<sequence length="882" mass="102518">MAERVYSQVIERYVPQLVKVLLDSPEENEVYTKSLQYAMNMIQIYSERPRTEPTAVWLNLREFVNRYRDEQLPVLADAIRKLSNVIIDDFQIGEQLKWAIIDFMLSVNYCPFRVARFYKQAHLECSELILKDLALAHKTAQQISIKKHLSLNSLKRSLHLELGMRQSEVQAGESRKDSVSQSPDLTALSSANSTPARSECGMWQLPPALQQVKQMELELSKQVGIKAQFSYRFAKYLSRNLAEKGSQFCDCDESFFIQETLQVFFRPAECHHFVLLNELIQLRPQSLNVDNIDDQQLVEQLLKPVQHMQCLYAYIDCYNKAEQLEMLHSLTAALRRLLMPVVETLTHYASSIREGLVKATLASFRQATQNSFKRLQPLCSLTAANYVSYKLQLKNSPHYRSQHIVTSLLEVLATWPHADHRRYAAALLLQVLQVPCRCLDNLWLLGDFEDGFNEFRFKRVKVKGHTAYLMREAIAGVPLKPNAIYKIIEQHIQEAGATIAWLCDSQRLSHFVAQHELMLRQSLHHALLKSVQLQQPQQLDQHKMEMPQPTVAAPEIFQQLNLVSDWDLRCIYFKYVKETLQDLKQSGYCNIEALLKCCQNCDLKQIICETLQRQLKQRFFWVNTYVLHLLLQELKLGKVLRQLRSIYLLHNFDLYATHLEIAFGCLEQGFAIKAAEQLQQILHIQHAPLDLKVELPSANLAQLSLIFNFNPQLRGIITEAQLQQYNEIFRVRLQLHTTVHRLQQLLQLNCDQQEVAIVLQLKTDLLLEFGKHFQAQLLQQAAQHCDEQLQLCGTLDQLQQLHQEYVQLISKSYLNRFEQQLQDLFSLSVILLSNWRRLEFLFETGSGNGNSNLERFDRHYQVLNRRYLLSITHSMQVLHATL</sequence>
<dbReference type="KEGG" id="dgr:6558965"/>
<dbReference type="AlphaFoldDB" id="B4IZ53"/>
<dbReference type="EMBL" id="CH916366">
    <property type="protein sequence ID" value="EDV95575.1"/>
    <property type="molecule type" value="Genomic_DNA"/>
</dbReference>
<keyword evidence="3" id="KW-1185">Reference proteome</keyword>
<dbReference type="OrthoDB" id="66546at2759"/>
<feature type="compositionally biased region" description="Polar residues" evidence="1">
    <location>
        <begin position="179"/>
        <end position="196"/>
    </location>
</feature>
<organism evidence="3">
    <name type="scientific">Drosophila grimshawi</name>
    <name type="common">Hawaiian fruit fly</name>
    <name type="synonym">Idiomyia grimshawi</name>
    <dbReference type="NCBI Taxonomy" id="7222"/>
    <lineage>
        <taxon>Eukaryota</taxon>
        <taxon>Metazoa</taxon>
        <taxon>Ecdysozoa</taxon>
        <taxon>Arthropoda</taxon>
        <taxon>Hexapoda</taxon>
        <taxon>Insecta</taxon>
        <taxon>Pterygota</taxon>
        <taxon>Neoptera</taxon>
        <taxon>Endopterygota</taxon>
        <taxon>Diptera</taxon>
        <taxon>Brachycera</taxon>
        <taxon>Muscomorpha</taxon>
        <taxon>Ephydroidea</taxon>
        <taxon>Drosophilidae</taxon>
        <taxon>Drosophila</taxon>
        <taxon>Hawaiian Drosophila</taxon>
    </lineage>
</organism>
<accession>B4IZ53</accession>
<gene>
    <name evidence="2" type="primary">Dgri\GH15782</name>
    <name evidence="2" type="ORF">Dgri_GH15782</name>
</gene>
<feature type="region of interest" description="Disordered" evidence="1">
    <location>
        <begin position="168"/>
        <end position="199"/>
    </location>
</feature>
<dbReference type="HOGENOM" id="CLU_014964_0_0_1"/>
<dbReference type="Gene3D" id="1.20.120.1900">
    <property type="entry name" value="Gamma-tubulin complex, C-terminal domain"/>
    <property type="match status" value="1"/>
</dbReference>
<evidence type="ECO:0000313" key="2">
    <source>
        <dbReference type="EMBL" id="EDV95575.1"/>
    </source>
</evidence>